<evidence type="ECO:0000256" key="1">
    <source>
        <dbReference type="SAM" id="MobiDB-lite"/>
    </source>
</evidence>
<dbReference type="OrthoDB" id="4872254at2"/>
<keyword evidence="2" id="KW-1133">Transmembrane helix</keyword>
<dbReference type="InterPro" id="IPR036514">
    <property type="entry name" value="SGNH_hydro_sf"/>
</dbReference>
<name>A0A0A0JI13_9MICO</name>
<keyword evidence="2" id="KW-0472">Membrane</keyword>
<evidence type="ECO:0000256" key="2">
    <source>
        <dbReference type="SAM" id="Phobius"/>
    </source>
</evidence>
<dbReference type="eggNOG" id="COG2755">
    <property type="taxonomic scope" value="Bacteria"/>
</dbReference>
<keyword evidence="5" id="KW-1185">Reference proteome</keyword>
<dbReference type="EMBL" id="AVPK01000017">
    <property type="protein sequence ID" value="KGN35697.1"/>
    <property type="molecule type" value="Genomic_DNA"/>
</dbReference>
<gene>
    <name evidence="4" type="ORF">N803_06400</name>
</gene>
<dbReference type="Pfam" id="PF13472">
    <property type="entry name" value="Lipase_GDSL_2"/>
    <property type="match status" value="1"/>
</dbReference>
<feature type="region of interest" description="Disordered" evidence="1">
    <location>
        <begin position="270"/>
        <end position="361"/>
    </location>
</feature>
<dbReference type="CDD" id="cd00229">
    <property type="entry name" value="SGNH_hydrolase"/>
    <property type="match status" value="1"/>
</dbReference>
<feature type="transmembrane region" description="Helical" evidence="2">
    <location>
        <begin position="9"/>
        <end position="30"/>
    </location>
</feature>
<feature type="compositionally biased region" description="Low complexity" evidence="1">
    <location>
        <begin position="41"/>
        <end position="65"/>
    </location>
</feature>
<keyword evidence="2" id="KW-0812">Transmembrane</keyword>
<proteinExistence type="predicted"/>
<accession>A0A0A0JI13</accession>
<protein>
    <recommendedName>
        <fullName evidence="3">SGNH hydrolase-type esterase domain-containing protein</fullName>
    </recommendedName>
</protein>
<dbReference type="SUPFAM" id="SSF52266">
    <property type="entry name" value="SGNH hydrolase"/>
    <property type="match status" value="1"/>
</dbReference>
<feature type="domain" description="SGNH hydrolase-type esterase" evidence="3">
    <location>
        <begin position="137"/>
        <end position="248"/>
    </location>
</feature>
<organism evidence="4 5">
    <name type="scientific">Knoellia subterranea KCTC 19937</name>
    <dbReference type="NCBI Taxonomy" id="1385521"/>
    <lineage>
        <taxon>Bacteria</taxon>
        <taxon>Bacillati</taxon>
        <taxon>Actinomycetota</taxon>
        <taxon>Actinomycetes</taxon>
        <taxon>Micrococcales</taxon>
        <taxon>Intrasporangiaceae</taxon>
        <taxon>Knoellia</taxon>
    </lineage>
</organism>
<dbReference type="STRING" id="1385521.N803_06400"/>
<evidence type="ECO:0000313" key="4">
    <source>
        <dbReference type="EMBL" id="KGN35697.1"/>
    </source>
</evidence>
<dbReference type="InterPro" id="IPR013830">
    <property type="entry name" value="SGNH_hydro"/>
</dbReference>
<evidence type="ECO:0000313" key="5">
    <source>
        <dbReference type="Proteomes" id="UP000030011"/>
    </source>
</evidence>
<feature type="compositionally biased region" description="Low complexity" evidence="1">
    <location>
        <begin position="279"/>
        <end position="340"/>
    </location>
</feature>
<dbReference type="Proteomes" id="UP000030011">
    <property type="component" value="Unassembled WGS sequence"/>
</dbReference>
<reference evidence="4 5" key="1">
    <citation type="submission" date="2013-08" db="EMBL/GenBank/DDBJ databases">
        <title>The genome sequence of Knoellia subterranea.</title>
        <authorList>
            <person name="Zhu W."/>
            <person name="Wang G."/>
        </authorList>
    </citation>
    <scope>NUCLEOTIDE SEQUENCE [LARGE SCALE GENOMIC DNA]</scope>
    <source>
        <strain evidence="4 5">KCTC 19937</strain>
    </source>
</reference>
<dbReference type="Gene3D" id="3.40.50.1110">
    <property type="entry name" value="SGNH hydrolase"/>
    <property type="match status" value="1"/>
</dbReference>
<feature type="region of interest" description="Disordered" evidence="1">
    <location>
        <begin position="35"/>
        <end position="65"/>
    </location>
</feature>
<dbReference type="AlphaFoldDB" id="A0A0A0JI13"/>
<evidence type="ECO:0000259" key="3">
    <source>
        <dbReference type="Pfam" id="PF13472"/>
    </source>
</evidence>
<dbReference type="RefSeq" id="WP_035907500.1">
    <property type="nucleotide sequence ID" value="NZ_AVPK01000017.1"/>
</dbReference>
<sequence length="361" mass="38351">MKRFRGTDVGLGVLAIAVNVALVVALVVWVSGRNDEPPLPTGASPTPTASKSTSASASPSPTPSTAAAAILARTTPVTLAVLGDQTSDGKSEWVANFAELLGRTRQVTLHQLDPQDPTIYAADQTFGTEGPEVTIYNGSRAEAQADYAAKRLSFLAPRKPDLVVLNYGRNDSASQIRGRLDRTLAAARKAWPETLVVATLQAPTADDGDQDVREQLAEWADENGVPTLDVAQEFLDTGEPNAYVSTRDRTAMSGQGDRLWGRTAYRLLVGTEPPEVETTEPSATPSETTEAATQPSATPRQTSRPRTTTPPETTTQPTSTPDPEETPSFTRRPTPTIFPTVTLPPEPGTDEPQGSDPTPVG</sequence>
<comment type="caution">
    <text evidence="4">The sequence shown here is derived from an EMBL/GenBank/DDBJ whole genome shotgun (WGS) entry which is preliminary data.</text>
</comment>